<dbReference type="InterPro" id="IPR004429">
    <property type="entry name" value="Isopropylmalate_DH"/>
</dbReference>
<reference evidence="11 12" key="1">
    <citation type="submission" date="2023-04" db="EMBL/GenBank/DDBJ databases">
        <title>Complete genome sequence of Alisedimentitalea scapharcae.</title>
        <authorList>
            <person name="Rong J.-C."/>
            <person name="Yi M.-L."/>
            <person name="Zhao Q."/>
        </authorList>
    </citation>
    <scope>NUCLEOTIDE SEQUENCE [LARGE SCALE GENOMIC DNA]</scope>
    <source>
        <strain evidence="11 12">KCTC 42119</strain>
    </source>
</reference>
<organism evidence="11 12">
    <name type="scientific">Aliisedimentitalea scapharcae</name>
    <dbReference type="NCBI Taxonomy" id="1524259"/>
    <lineage>
        <taxon>Bacteria</taxon>
        <taxon>Pseudomonadati</taxon>
        <taxon>Pseudomonadota</taxon>
        <taxon>Alphaproteobacteria</taxon>
        <taxon>Rhodobacterales</taxon>
        <taxon>Roseobacteraceae</taxon>
        <taxon>Aliisedimentitalea</taxon>
    </lineage>
</organism>
<keyword evidence="5 9" id="KW-0560">Oxidoreductase</keyword>
<evidence type="ECO:0000256" key="1">
    <source>
        <dbReference type="ARBA" id="ARBA00022430"/>
    </source>
</evidence>
<dbReference type="PANTHER" id="PTHR42979">
    <property type="entry name" value="3-ISOPROPYLMALATE DEHYDROGENASE"/>
    <property type="match status" value="1"/>
</dbReference>
<keyword evidence="7" id="KW-0100">Branched-chain amino acid biosynthesis</keyword>
<evidence type="ECO:0000256" key="3">
    <source>
        <dbReference type="ARBA" id="ARBA00022723"/>
    </source>
</evidence>
<dbReference type="InterPro" id="IPR024084">
    <property type="entry name" value="IsoPropMal-DH-like_dom"/>
</dbReference>
<dbReference type="GO" id="GO:0003862">
    <property type="term" value="F:3-isopropylmalate dehydrogenase activity"/>
    <property type="evidence" value="ECO:0007669"/>
    <property type="project" value="UniProtKB-EC"/>
</dbReference>
<accession>A0ABZ2XZF4</accession>
<dbReference type="Gene3D" id="3.40.718.10">
    <property type="entry name" value="Isopropylmalate Dehydrogenase"/>
    <property type="match status" value="1"/>
</dbReference>
<dbReference type="Proteomes" id="UP001623232">
    <property type="component" value="Chromosome"/>
</dbReference>
<evidence type="ECO:0000313" key="11">
    <source>
        <dbReference type="EMBL" id="WZK90662.1"/>
    </source>
</evidence>
<dbReference type="PANTHER" id="PTHR42979:SF1">
    <property type="entry name" value="3-ISOPROPYLMALATE DEHYDROGENASE"/>
    <property type="match status" value="1"/>
</dbReference>
<dbReference type="NCBIfam" id="TIGR00169">
    <property type="entry name" value="leuB"/>
    <property type="match status" value="1"/>
</dbReference>
<evidence type="ECO:0000256" key="9">
    <source>
        <dbReference type="RuleBase" id="RU004443"/>
    </source>
</evidence>
<gene>
    <name evidence="11" type="primary">leuB</name>
    <name evidence="11" type="ORF">QEZ52_08980</name>
</gene>
<protein>
    <recommendedName>
        <fullName evidence="8">3-isopropylmalate dehydrogenase</fullName>
        <ecNumber evidence="8">1.1.1.85</ecNumber>
    </recommendedName>
</protein>
<evidence type="ECO:0000256" key="7">
    <source>
        <dbReference type="ARBA" id="ARBA00023304"/>
    </source>
</evidence>
<keyword evidence="4" id="KW-0460">Magnesium</keyword>
<evidence type="ECO:0000259" key="10">
    <source>
        <dbReference type="SMART" id="SM01329"/>
    </source>
</evidence>
<dbReference type="EC" id="1.1.1.85" evidence="8"/>
<keyword evidence="6" id="KW-0520">NAD</keyword>
<keyword evidence="1" id="KW-0432">Leucine biosynthesis</keyword>
<evidence type="ECO:0000256" key="2">
    <source>
        <dbReference type="ARBA" id="ARBA00022605"/>
    </source>
</evidence>
<dbReference type="EMBL" id="CP123584">
    <property type="protein sequence ID" value="WZK90662.1"/>
    <property type="molecule type" value="Genomic_DNA"/>
</dbReference>
<evidence type="ECO:0000256" key="4">
    <source>
        <dbReference type="ARBA" id="ARBA00022842"/>
    </source>
</evidence>
<evidence type="ECO:0000256" key="5">
    <source>
        <dbReference type="ARBA" id="ARBA00023002"/>
    </source>
</evidence>
<proteinExistence type="inferred from homology"/>
<dbReference type="RefSeq" id="WP_406649618.1">
    <property type="nucleotide sequence ID" value="NZ_CP123584.1"/>
</dbReference>
<dbReference type="SMART" id="SM01329">
    <property type="entry name" value="Iso_dh"/>
    <property type="match status" value="1"/>
</dbReference>
<keyword evidence="2" id="KW-0028">Amino-acid biosynthesis</keyword>
<evidence type="ECO:0000313" key="12">
    <source>
        <dbReference type="Proteomes" id="UP001623232"/>
    </source>
</evidence>
<dbReference type="SUPFAM" id="SSF53659">
    <property type="entry name" value="Isocitrate/Isopropylmalate dehydrogenase-like"/>
    <property type="match status" value="1"/>
</dbReference>
<evidence type="ECO:0000256" key="8">
    <source>
        <dbReference type="NCBIfam" id="TIGR00169"/>
    </source>
</evidence>
<keyword evidence="3" id="KW-0479">Metal-binding</keyword>
<name>A0ABZ2XZF4_9RHOB</name>
<comment type="similarity">
    <text evidence="9">Belongs to the isocitrate and isopropylmalate dehydrogenases family.</text>
</comment>
<dbReference type="Pfam" id="PF00180">
    <property type="entry name" value="Iso_dh"/>
    <property type="match status" value="1"/>
</dbReference>
<feature type="domain" description="Isopropylmalate dehydrogenase-like" evidence="10">
    <location>
        <begin position="6"/>
        <end position="361"/>
    </location>
</feature>
<evidence type="ECO:0000256" key="6">
    <source>
        <dbReference type="ARBA" id="ARBA00023027"/>
    </source>
</evidence>
<keyword evidence="12" id="KW-1185">Reference proteome</keyword>
<sequence>MSGTFKVLALGGDHIGPEVVAAGLQVLRQVADQFGVAVEIEEDLLGGASWDVHGTFCTDAVAAKARAADAILVGAVGGPEWDNIRIAGPITETDGLTRLRIELDVYNALRPARAWPALLHRTPYRQEVVEGADLLVVRENAGGIYYGEPRGREVLGDGQERAFEISEYRTGEVERIARCAFEAARGRGGHVTSLDKSNVMESGKLWRETVARIGREEYPDIQLRHLLMDYALFAVARAPQEFDVLLADNLFGDLISDLVAVVSGALGMLPSATLPAAARVGHPVKGGLYEPTHGSAPDISGQGVANPIGTILSVAMMFEYGFGLPAAARAIEQAVDRVLAAGLAPPDLGGTDGTATITQAILRNLHPIPA</sequence>